<dbReference type="GO" id="GO:0007200">
    <property type="term" value="P:phospholipase C-activating G protein-coupled receptor signaling pathway"/>
    <property type="evidence" value="ECO:0007669"/>
    <property type="project" value="InterPro"/>
</dbReference>
<sequence length="478" mass="52905">MTPTFCISCRNLLPPNGLRCNVCFLCCHTDCSLNLPIKCPKIFAASLKDSSGVPYTGIQHYWIEGLDGTCSECNQNKSTTVHISGFQCYWCQNKVCSHQCMSKYNGKHSVCDYGITKQFRIPPTSLNLIDSKQWKIDPIPNYEFKPVIVFVNPKSGGQLGAGVVTYMNKIMNPYQIFNLTEGGPAPGLNVILDNPEVDWRVLACGGDGTVAWVLSVIDKLDFKNPPAVGVIPLGTGNDLARALGWGAGFTDPSIIPNTIPKIMNTGKPVLLDRWKLEFSNQEHKVINNYFSIGIDAKVALQFHKNRNKKPELFANQTVNKMWYAKFGTEAIVDGCAGLEKDLKLEIDGKPVDLEGNAIEALVVVNLPSCYGGAFLWDFEKVKQVLPDVSPQSVNDRKIEVVGIKNSVHLGQVQIGMMSPVFLGQGSNIVIKMTKKIEVQLDGEPWEHEPCEITISHFTQSKMFASKKAHKVVKQQNQN</sequence>
<evidence type="ECO:0000256" key="4">
    <source>
        <dbReference type="ARBA" id="ARBA00022723"/>
    </source>
</evidence>
<keyword evidence="10 12" id="KW-0067">ATP-binding</keyword>
<comment type="catalytic activity">
    <reaction evidence="12">
        <text>a 1,2-diacyl-sn-glycerol + ATP = a 1,2-diacyl-sn-glycero-3-phosphate + ADP + H(+)</text>
        <dbReference type="Rhea" id="RHEA:10272"/>
        <dbReference type="ChEBI" id="CHEBI:15378"/>
        <dbReference type="ChEBI" id="CHEBI:17815"/>
        <dbReference type="ChEBI" id="CHEBI:30616"/>
        <dbReference type="ChEBI" id="CHEBI:58608"/>
        <dbReference type="ChEBI" id="CHEBI:456216"/>
        <dbReference type="EC" id="2.7.1.107"/>
    </reaction>
</comment>
<dbReference type="PROSITE" id="PS50146">
    <property type="entry name" value="DAGK"/>
    <property type="match status" value="1"/>
</dbReference>
<dbReference type="InterPro" id="IPR001206">
    <property type="entry name" value="Diacylglycerol_kinase_cat_dom"/>
</dbReference>
<dbReference type="GO" id="GO:0008270">
    <property type="term" value="F:zinc ion binding"/>
    <property type="evidence" value="ECO:0007669"/>
    <property type="project" value="UniProtKB-KW"/>
</dbReference>
<evidence type="ECO:0000313" key="15">
    <source>
        <dbReference type="EMBL" id="NDV31328.1"/>
    </source>
</evidence>
<keyword evidence="8 12" id="KW-0418">Kinase</keyword>
<organism evidence="15">
    <name type="scientific">Arcella intermedia</name>
    <dbReference type="NCBI Taxonomy" id="1963864"/>
    <lineage>
        <taxon>Eukaryota</taxon>
        <taxon>Amoebozoa</taxon>
        <taxon>Tubulinea</taxon>
        <taxon>Elardia</taxon>
        <taxon>Arcellinida</taxon>
        <taxon>Sphaerothecina</taxon>
        <taxon>Arcellidae</taxon>
        <taxon>Arcella</taxon>
    </lineage>
</organism>
<evidence type="ECO:0000256" key="5">
    <source>
        <dbReference type="ARBA" id="ARBA00022737"/>
    </source>
</evidence>
<dbReference type="PANTHER" id="PTHR11255:SF54">
    <property type="entry name" value="DIACYLGLYCEROL KINASE THETA"/>
    <property type="match status" value="1"/>
</dbReference>
<dbReference type="GO" id="GO:0016020">
    <property type="term" value="C:membrane"/>
    <property type="evidence" value="ECO:0007669"/>
    <property type="project" value="UniProtKB-SubCell"/>
</dbReference>
<dbReference type="Gene3D" id="3.40.50.10330">
    <property type="entry name" value="Probable inorganic polyphosphate/atp-NAD kinase, domain 1"/>
    <property type="match status" value="1"/>
</dbReference>
<dbReference type="InterPro" id="IPR046349">
    <property type="entry name" value="C1-like_sf"/>
</dbReference>
<evidence type="ECO:0000256" key="1">
    <source>
        <dbReference type="ARBA" id="ARBA00004370"/>
    </source>
</evidence>
<name>A0A6B2L393_9EUKA</name>
<dbReference type="AlphaFoldDB" id="A0A6B2L393"/>
<dbReference type="SUPFAM" id="SSF57889">
    <property type="entry name" value="Cysteine-rich domain"/>
    <property type="match status" value="1"/>
</dbReference>
<feature type="domain" description="Phorbol-ester/DAG-type" evidence="13">
    <location>
        <begin position="1"/>
        <end position="39"/>
    </location>
</feature>
<evidence type="ECO:0000256" key="3">
    <source>
        <dbReference type="ARBA" id="ARBA00022679"/>
    </source>
</evidence>
<dbReference type="SMART" id="SM00046">
    <property type="entry name" value="DAGKc"/>
    <property type="match status" value="1"/>
</dbReference>
<dbReference type="InterPro" id="IPR016064">
    <property type="entry name" value="NAD/diacylglycerol_kinase_sf"/>
</dbReference>
<keyword evidence="4" id="KW-0479">Metal-binding</keyword>
<feature type="domain" description="DAGKc" evidence="14">
    <location>
        <begin position="142"/>
        <end position="280"/>
    </location>
</feature>
<dbReference type="Pfam" id="PF00781">
    <property type="entry name" value="DAGK_cat"/>
    <property type="match status" value="1"/>
</dbReference>
<keyword evidence="9" id="KW-0862">Zinc</keyword>
<dbReference type="PANTHER" id="PTHR11255">
    <property type="entry name" value="DIACYLGLYCEROL KINASE"/>
    <property type="match status" value="1"/>
</dbReference>
<dbReference type="EC" id="2.7.1.107" evidence="12"/>
<dbReference type="SMART" id="SM00045">
    <property type="entry name" value="DAGKa"/>
    <property type="match status" value="1"/>
</dbReference>
<protein>
    <recommendedName>
        <fullName evidence="12">Diacylglycerol kinase</fullName>
        <shortName evidence="12">DAG kinase</shortName>
        <ecNumber evidence="12">2.7.1.107</ecNumber>
    </recommendedName>
</protein>
<dbReference type="InterPro" id="IPR002219">
    <property type="entry name" value="PKC_DAG/PE"/>
</dbReference>
<evidence type="ECO:0000256" key="7">
    <source>
        <dbReference type="ARBA" id="ARBA00022771"/>
    </source>
</evidence>
<keyword evidence="11" id="KW-0472">Membrane</keyword>
<evidence type="ECO:0000259" key="14">
    <source>
        <dbReference type="PROSITE" id="PS50146"/>
    </source>
</evidence>
<evidence type="ECO:0000256" key="9">
    <source>
        <dbReference type="ARBA" id="ARBA00022833"/>
    </source>
</evidence>
<evidence type="ECO:0000256" key="12">
    <source>
        <dbReference type="RuleBase" id="RU361128"/>
    </source>
</evidence>
<evidence type="ECO:0000259" key="13">
    <source>
        <dbReference type="PROSITE" id="PS50081"/>
    </source>
</evidence>
<dbReference type="InterPro" id="IPR000756">
    <property type="entry name" value="Diacylglycerol_kin_accessory"/>
</dbReference>
<dbReference type="EMBL" id="GIBP01002359">
    <property type="protein sequence ID" value="NDV31328.1"/>
    <property type="molecule type" value="Transcribed_RNA"/>
</dbReference>
<dbReference type="Gene3D" id="3.30.60.20">
    <property type="match status" value="1"/>
</dbReference>
<evidence type="ECO:0000256" key="10">
    <source>
        <dbReference type="ARBA" id="ARBA00022840"/>
    </source>
</evidence>
<dbReference type="InterPro" id="IPR037607">
    <property type="entry name" value="DGK"/>
</dbReference>
<evidence type="ECO:0000256" key="6">
    <source>
        <dbReference type="ARBA" id="ARBA00022741"/>
    </source>
</evidence>
<keyword evidence="5" id="KW-0677">Repeat</keyword>
<comment type="similarity">
    <text evidence="2 12">Belongs to the eukaryotic diacylglycerol kinase family.</text>
</comment>
<accession>A0A6B2L393</accession>
<comment type="subcellular location">
    <subcellularLocation>
        <location evidence="1">Membrane</location>
    </subcellularLocation>
</comment>
<dbReference type="Pfam" id="PF00609">
    <property type="entry name" value="DAGK_acc"/>
    <property type="match status" value="1"/>
</dbReference>
<keyword evidence="7" id="KW-0863">Zinc-finger</keyword>
<evidence type="ECO:0000256" key="11">
    <source>
        <dbReference type="ARBA" id="ARBA00023136"/>
    </source>
</evidence>
<dbReference type="GO" id="GO:0005524">
    <property type="term" value="F:ATP binding"/>
    <property type="evidence" value="ECO:0007669"/>
    <property type="project" value="UniProtKB-KW"/>
</dbReference>
<dbReference type="CDD" id="cd00029">
    <property type="entry name" value="C1"/>
    <property type="match status" value="1"/>
</dbReference>
<dbReference type="SUPFAM" id="SSF111331">
    <property type="entry name" value="NAD kinase/diacylglycerol kinase-like"/>
    <property type="match status" value="1"/>
</dbReference>
<dbReference type="PROSITE" id="PS50081">
    <property type="entry name" value="ZF_DAG_PE_2"/>
    <property type="match status" value="1"/>
</dbReference>
<dbReference type="Gene3D" id="2.60.200.40">
    <property type="match status" value="1"/>
</dbReference>
<proteinExistence type="inferred from homology"/>
<keyword evidence="6 12" id="KW-0547">Nucleotide-binding</keyword>
<evidence type="ECO:0000256" key="2">
    <source>
        <dbReference type="ARBA" id="ARBA00009280"/>
    </source>
</evidence>
<reference evidence="15" key="1">
    <citation type="journal article" date="2020" name="J. Eukaryot. Microbiol.">
        <title>De novo Sequencing, Assembly and Annotation of the Transcriptome for the Free-Living Testate Amoeba Arcella intermedia.</title>
        <authorList>
            <person name="Ribeiro G.M."/>
            <person name="Porfirio-Sousa A.L."/>
            <person name="Maurer-Alcala X.X."/>
            <person name="Katz L.A."/>
            <person name="Lahr D.J.G."/>
        </authorList>
    </citation>
    <scope>NUCLEOTIDE SEQUENCE</scope>
</reference>
<evidence type="ECO:0000256" key="8">
    <source>
        <dbReference type="ARBA" id="ARBA00022777"/>
    </source>
</evidence>
<dbReference type="InterPro" id="IPR017438">
    <property type="entry name" value="ATP-NAD_kinase_N"/>
</dbReference>
<keyword evidence="3 12" id="KW-0808">Transferase</keyword>
<dbReference type="GO" id="GO:0004143">
    <property type="term" value="F:ATP-dependent diacylglycerol kinase activity"/>
    <property type="evidence" value="ECO:0007669"/>
    <property type="project" value="UniProtKB-EC"/>
</dbReference>